<evidence type="ECO:0000313" key="1">
    <source>
        <dbReference type="EMBL" id="ELQ32600.1"/>
    </source>
</evidence>
<dbReference type="EMBL" id="JH794010">
    <property type="protein sequence ID" value="ELQ32600.1"/>
    <property type="molecule type" value="Genomic_DNA"/>
</dbReference>
<sequence length="49" mass="5623">MNSGTGTYNAGISKAFDQSGVSRRLLQVNYWRLNWTEWPGCWVLSEIET</sequence>
<dbReference type="Proteomes" id="UP000011086">
    <property type="component" value="Unassembled WGS sequence"/>
</dbReference>
<gene>
    <name evidence="1" type="ORF">OOU_Y34scaffold01085g10</name>
</gene>
<dbReference type="AlphaFoldDB" id="A0AA97NLX2"/>
<accession>A0AA97NLX2</accession>
<name>A0AA97NLX2_PYRO3</name>
<organism evidence="1">
    <name type="scientific">Pyricularia oryzae (strain Y34)</name>
    <name type="common">Rice blast fungus</name>
    <name type="synonym">Magnaporthe oryzae</name>
    <dbReference type="NCBI Taxonomy" id="1143189"/>
    <lineage>
        <taxon>Eukaryota</taxon>
        <taxon>Fungi</taxon>
        <taxon>Dikarya</taxon>
        <taxon>Ascomycota</taxon>
        <taxon>Pezizomycotina</taxon>
        <taxon>Sordariomycetes</taxon>
        <taxon>Sordariomycetidae</taxon>
        <taxon>Magnaporthales</taxon>
        <taxon>Pyriculariaceae</taxon>
        <taxon>Pyricularia</taxon>
    </lineage>
</organism>
<protein>
    <submittedName>
        <fullName evidence="1">Uncharacterized protein</fullName>
    </submittedName>
</protein>
<proteinExistence type="predicted"/>
<reference evidence="1" key="1">
    <citation type="journal article" date="2012" name="PLoS Genet.">
        <title>Comparative analysis of the genomes of two field isolates of the rice blast fungus Magnaporthe oryzae.</title>
        <authorList>
            <person name="Xue M."/>
            <person name="Yang J."/>
            <person name="Li Z."/>
            <person name="Hu S."/>
            <person name="Yao N."/>
            <person name="Dean R.A."/>
            <person name="Zhao W."/>
            <person name="Shen M."/>
            <person name="Zhang H."/>
            <person name="Li C."/>
            <person name="Liu L."/>
            <person name="Cao L."/>
            <person name="Xu X."/>
            <person name="Xing Y."/>
            <person name="Hsiang T."/>
            <person name="Zhang Z."/>
            <person name="Xu J.R."/>
            <person name="Peng Y.L."/>
        </authorList>
    </citation>
    <scope>NUCLEOTIDE SEQUENCE</scope>
    <source>
        <strain evidence="1">Y34</strain>
    </source>
</reference>